<dbReference type="Proteomes" id="UP000759273">
    <property type="component" value="Unassembled WGS sequence"/>
</dbReference>
<reference evidence="1" key="1">
    <citation type="submission" date="2021-02" db="EMBL/GenBank/DDBJ databases">
        <title>Infant gut strain persistence is associated with maternal origin, phylogeny, and functional potential including surface adhesion and iron acquisition.</title>
        <authorList>
            <person name="Lou Y.C."/>
        </authorList>
    </citation>
    <scope>NUCLEOTIDE SEQUENCE</scope>
    <source>
        <strain evidence="1">L3_101_000M1_dasL3_101_000M1_concoct_87</strain>
    </source>
</reference>
<gene>
    <name evidence="1" type="ORF">KHY36_02350</name>
</gene>
<sequence length="84" mass="9825">MLWKFSRTEQIVKKRRTNTKRFISNIIAKCIIADAKRKGKRPPPFEGTRALVEQQSWKKIIYLSAKSLWLTLKPKRGKTHGKST</sequence>
<dbReference type="AlphaFoldDB" id="A0A943HJQ3"/>
<organism evidence="1 2">
    <name type="scientific">Subdoligranulum variabile</name>
    <dbReference type="NCBI Taxonomy" id="214851"/>
    <lineage>
        <taxon>Bacteria</taxon>
        <taxon>Bacillati</taxon>
        <taxon>Bacillota</taxon>
        <taxon>Clostridia</taxon>
        <taxon>Eubacteriales</taxon>
        <taxon>Oscillospiraceae</taxon>
        <taxon>Subdoligranulum</taxon>
    </lineage>
</organism>
<evidence type="ECO:0000313" key="2">
    <source>
        <dbReference type="Proteomes" id="UP000759273"/>
    </source>
</evidence>
<accession>A0A943HJQ3</accession>
<dbReference type="EMBL" id="JAGZGG010000003">
    <property type="protein sequence ID" value="MBS5331355.1"/>
    <property type="molecule type" value="Genomic_DNA"/>
</dbReference>
<protein>
    <submittedName>
        <fullName evidence="1">Uncharacterized protein</fullName>
    </submittedName>
</protein>
<evidence type="ECO:0000313" key="1">
    <source>
        <dbReference type="EMBL" id="MBS5331355.1"/>
    </source>
</evidence>
<name>A0A943HJQ3_9FIRM</name>
<proteinExistence type="predicted"/>
<comment type="caution">
    <text evidence="1">The sequence shown here is derived from an EMBL/GenBank/DDBJ whole genome shotgun (WGS) entry which is preliminary data.</text>
</comment>